<reference evidence="3 4" key="1">
    <citation type="submission" date="2020-07" db="EMBL/GenBank/DDBJ databases">
        <title>Complete genome sequence for Sandaracinobacter sp. M6.</title>
        <authorList>
            <person name="Tang Y."/>
            <person name="Liu Q."/>
            <person name="Guo Z."/>
            <person name="Lei P."/>
            <person name="Huang B."/>
        </authorList>
    </citation>
    <scope>NUCLEOTIDE SEQUENCE [LARGE SCALE GENOMIC DNA]</scope>
    <source>
        <strain evidence="3 4">M6</strain>
    </source>
</reference>
<dbReference type="Gene3D" id="3.40.50.1820">
    <property type="entry name" value="alpha/beta hydrolase"/>
    <property type="match status" value="1"/>
</dbReference>
<evidence type="ECO:0000259" key="2">
    <source>
        <dbReference type="Pfam" id="PF12697"/>
    </source>
</evidence>
<name>A0A7G5IHU5_9SPHN</name>
<proteinExistence type="predicted"/>
<organism evidence="3 4">
    <name type="scientific">Sandaracinobacteroides saxicola</name>
    <dbReference type="NCBI Taxonomy" id="2759707"/>
    <lineage>
        <taxon>Bacteria</taxon>
        <taxon>Pseudomonadati</taxon>
        <taxon>Pseudomonadota</taxon>
        <taxon>Alphaproteobacteria</taxon>
        <taxon>Sphingomonadales</taxon>
        <taxon>Sphingosinicellaceae</taxon>
        <taxon>Sandaracinobacteroides</taxon>
    </lineage>
</organism>
<dbReference type="EMBL" id="CP059851">
    <property type="protein sequence ID" value="QMW22937.1"/>
    <property type="molecule type" value="Genomic_DNA"/>
</dbReference>
<dbReference type="PANTHER" id="PTHR43194:SF2">
    <property type="entry name" value="PEROXISOMAL MEMBRANE PROTEIN LPX1"/>
    <property type="match status" value="1"/>
</dbReference>
<dbReference type="GO" id="GO:0016787">
    <property type="term" value="F:hydrolase activity"/>
    <property type="evidence" value="ECO:0007669"/>
    <property type="project" value="UniProtKB-KW"/>
</dbReference>
<gene>
    <name evidence="3" type="ORF">H3309_16865</name>
</gene>
<feature type="region of interest" description="Disordered" evidence="1">
    <location>
        <begin position="1"/>
        <end position="51"/>
    </location>
</feature>
<feature type="compositionally biased region" description="Pro residues" evidence="1">
    <location>
        <begin position="1"/>
        <end position="12"/>
    </location>
</feature>
<dbReference type="InterPro" id="IPR050228">
    <property type="entry name" value="Carboxylesterase_BioH"/>
</dbReference>
<evidence type="ECO:0000256" key="1">
    <source>
        <dbReference type="SAM" id="MobiDB-lite"/>
    </source>
</evidence>
<sequence>MHPAPGIAPPSLSPGTGERLGEAERRGPADPGPFPTGSEDPALNAPLAHLNGQSPPAPAWFSTAINTPHERAMLDVAGAAIEWLAWGERGKPGLLLFHGNGANADWWRFAAPAWSATHRVVALSWSGMGNSDHRPSYSIDQYVREALAVGETAGLWDNATLPTVMGHSFGGFPAAGLAVARPERFARALILDSPLSPLAQRPPQSRGAPRPHKVYPTLAAALARFRYAPIQPCGNLFITDFIARSSLKEVDSGFTWKFDPALWHKMLHGERHDLLGEAKIPLAILWGKDSVLAHPAIIADMRARAPQGTIFTEIENAHHHVMADQPQALIQAVQQLL</sequence>
<dbReference type="InterPro" id="IPR029058">
    <property type="entry name" value="AB_hydrolase_fold"/>
</dbReference>
<dbReference type="SUPFAM" id="SSF53474">
    <property type="entry name" value="alpha/beta-Hydrolases"/>
    <property type="match status" value="1"/>
</dbReference>
<keyword evidence="3" id="KW-0378">Hydrolase</keyword>
<keyword evidence="4" id="KW-1185">Reference proteome</keyword>
<protein>
    <submittedName>
        <fullName evidence="3">Alpha/beta hydrolase</fullName>
    </submittedName>
</protein>
<dbReference type="PRINTS" id="PR00111">
    <property type="entry name" value="ABHYDROLASE"/>
</dbReference>
<evidence type="ECO:0000313" key="3">
    <source>
        <dbReference type="EMBL" id="QMW22937.1"/>
    </source>
</evidence>
<dbReference type="RefSeq" id="WP_182296298.1">
    <property type="nucleotide sequence ID" value="NZ_CP059851.1"/>
</dbReference>
<feature type="domain" description="AB hydrolase-1" evidence="2">
    <location>
        <begin position="94"/>
        <end position="331"/>
    </location>
</feature>
<dbReference type="PANTHER" id="PTHR43194">
    <property type="entry name" value="HYDROLASE ALPHA/BETA FOLD FAMILY"/>
    <property type="match status" value="1"/>
</dbReference>
<dbReference type="AlphaFoldDB" id="A0A7G5IHU5"/>
<dbReference type="Proteomes" id="UP000515292">
    <property type="component" value="Chromosome"/>
</dbReference>
<evidence type="ECO:0000313" key="4">
    <source>
        <dbReference type="Proteomes" id="UP000515292"/>
    </source>
</evidence>
<accession>A0A7G5IHU5</accession>
<dbReference type="InterPro" id="IPR000073">
    <property type="entry name" value="AB_hydrolase_1"/>
</dbReference>
<dbReference type="KEGG" id="sand:H3309_16865"/>
<dbReference type="Pfam" id="PF12697">
    <property type="entry name" value="Abhydrolase_6"/>
    <property type="match status" value="1"/>
</dbReference>
<feature type="compositionally biased region" description="Basic and acidic residues" evidence="1">
    <location>
        <begin position="19"/>
        <end position="28"/>
    </location>
</feature>